<dbReference type="Pfam" id="PF01683">
    <property type="entry name" value="EB"/>
    <property type="match status" value="1"/>
</dbReference>
<dbReference type="AlphaFoldDB" id="A0A6A4XGV1"/>
<dbReference type="PROSITE" id="PS50940">
    <property type="entry name" value="CHIT_BIND_II"/>
    <property type="match status" value="1"/>
</dbReference>
<feature type="domain" description="Chitin-binding type-2" evidence="2">
    <location>
        <begin position="98"/>
        <end position="156"/>
    </location>
</feature>
<feature type="chain" id="PRO_5025467859" description="Chitin-binding type-2 domain-containing protein" evidence="1">
    <location>
        <begin position="23"/>
        <end position="156"/>
    </location>
</feature>
<dbReference type="Proteomes" id="UP000440578">
    <property type="component" value="Unassembled WGS sequence"/>
</dbReference>
<evidence type="ECO:0000259" key="2">
    <source>
        <dbReference type="PROSITE" id="PS50940"/>
    </source>
</evidence>
<dbReference type="EMBL" id="VIIS01000047">
    <property type="protein sequence ID" value="KAF0314111.1"/>
    <property type="molecule type" value="Genomic_DNA"/>
</dbReference>
<accession>A0A6A4XGV1</accession>
<keyword evidence="1" id="KW-0732">Signal</keyword>
<dbReference type="InterPro" id="IPR002557">
    <property type="entry name" value="Chitin-bd_dom"/>
</dbReference>
<name>A0A6A4XGV1_AMPAM</name>
<dbReference type="GO" id="GO:0008061">
    <property type="term" value="F:chitin binding"/>
    <property type="evidence" value="ECO:0007669"/>
    <property type="project" value="InterPro"/>
</dbReference>
<keyword evidence="4" id="KW-1185">Reference proteome</keyword>
<evidence type="ECO:0000313" key="4">
    <source>
        <dbReference type="Proteomes" id="UP000440578"/>
    </source>
</evidence>
<dbReference type="Pfam" id="PF01607">
    <property type="entry name" value="CBM_14"/>
    <property type="match status" value="1"/>
</dbReference>
<proteinExistence type="predicted"/>
<comment type="caution">
    <text evidence="3">The sequence shown here is derived from an EMBL/GenBank/DDBJ whole genome shotgun (WGS) entry which is preliminary data.</text>
</comment>
<protein>
    <recommendedName>
        <fullName evidence="2">Chitin-binding type-2 domain-containing protein</fullName>
    </recommendedName>
</protein>
<dbReference type="SMART" id="SM00494">
    <property type="entry name" value="ChtBD2"/>
    <property type="match status" value="1"/>
</dbReference>
<evidence type="ECO:0000313" key="3">
    <source>
        <dbReference type="EMBL" id="KAF0314111.1"/>
    </source>
</evidence>
<sequence>MRLPAMERVSALVAALWLLGAAAELTLPPSAFIVHSARWGFTEGEVPPEEVLQQTSETESYLGDWCADDRECSFLTSGVATCQSNTCSCPEGLVPTSKSECVVCSEGVQYMIDETDCTKYYQCSNGKPVSMSCSSPLVWNDQINTCDYISNVPRCR</sequence>
<dbReference type="InterPro" id="IPR036508">
    <property type="entry name" value="Chitin-bd_dom_sf"/>
</dbReference>
<dbReference type="OrthoDB" id="6020543at2759"/>
<dbReference type="Gene3D" id="2.170.140.10">
    <property type="entry name" value="Chitin binding domain"/>
    <property type="match status" value="1"/>
</dbReference>
<feature type="signal peptide" evidence="1">
    <location>
        <begin position="1"/>
        <end position="22"/>
    </location>
</feature>
<organism evidence="3 4">
    <name type="scientific">Amphibalanus amphitrite</name>
    <name type="common">Striped barnacle</name>
    <name type="synonym">Balanus amphitrite</name>
    <dbReference type="NCBI Taxonomy" id="1232801"/>
    <lineage>
        <taxon>Eukaryota</taxon>
        <taxon>Metazoa</taxon>
        <taxon>Ecdysozoa</taxon>
        <taxon>Arthropoda</taxon>
        <taxon>Crustacea</taxon>
        <taxon>Multicrustacea</taxon>
        <taxon>Cirripedia</taxon>
        <taxon>Thoracica</taxon>
        <taxon>Thoracicalcarea</taxon>
        <taxon>Balanomorpha</taxon>
        <taxon>Balanoidea</taxon>
        <taxon>Balanidae</taxon>
        <taxon>Amphibalaninae</taxon>
        <taxon>Amphibalanus</taxon>
    </lineage>
</organism>
<gene>
    <name evidence="3" type="ORF">FJT64_015433</name>
</gene>
<dbReference type="SUPFAM" id="SSF57625">
    <property type="entry name" value="Invertebrate chitin-binding proteins"/>
    <property type="match status" value="1"/>
</dbReference>
<dbReference type="InterPro" id="IPR006149">
    <property type="entry name" value="EB_dom"/>
</dbReference>
<evidence type="ECO:0000256" key="1">
    <source>
        <dbReference type="SAM" id="SignalP"/>
    </source>
</evidence>
<dbReference type="GO" id="GO:0005576">
    <property type="term" value="C:extracellular region"/>
    <property type="evidence" value="ECO:0007669"/>
    <property type="project" value="InterPro"/>
</dbReference>
<reference evidence="3 4" key="1">
    <citation type="submission" date="2019-07" db="EMBL/GenBank/DDBJ databases">
        <title>Draft genome assembly of a fouling barnacle, Amphibalanus amphitrite (Darwin, 1854): The first reference genome for Thecostraca.</title>
        <authorList>
            <person name="Kim W."/>
        </authorList>
    </citation>
    <scope>NUCLEOTIDE SEQUENCE [LARGE SCALE GENOMIC DNA]</scope>
    <source>
        <strain evidence="3">SNU_AA5</strain>
        <tissue evidence="3">Soma without cirri and trophi</tissue>
    </source>
</reference>